<organism evidence="1">
    <name type="scientific">Ajellomyces dermatitidis (strain ATCC 18188 / CBS 674.68)</name>
    <name type="common">Blastomyces dermatitidis</name>
    <dbReference type="NCBI Taxonomy" id="653446"/>
    <lineage>
        <taxon>Eukaryota</taxon>
        <taxon>Fungi</taxon>
        <taxon>Dikarya</taxon>
        <taxon>Ascomycota</taxon>
        <taxon>Pezizomycotina</taxon>
        <taxon>Eurotiomycetes</taxon>
        <taxon>Eurotiomycetidae</taxon>
        <taxon>Onygenales</taxon>
        <taxon>Ajellomycetaceae</taxon>
        <taxon>Blastomyces</taxon>
    </lineage>
</organism>
<dbReference type="EMBL" id="GG749432">
    <property type="protein sequence ID" value="KMW67743.1"/>
    <property type="molecule type" value="Genomic_DNA"/>
</dbReference>
<name>A0A0J9EN92_AJEDA</name>
<sequence>MRIQQHAVSKCSSFYLLYELHPRIPENASEKVGERAVADTVETAVTNAAVAVADAAGTAVADTAGTAVTNAVVAVADAIVADAEPRLKEISHTRVKANELLLN</sequence>
<reference evidence="1" key="1">
    <citation type="submission" date="2010-03" db="EMBL/GenBank/DDBJ databases">
        <title>Annotation of Blastomyces dermatitidis strain ATCC 18188.</title>
        <authorList>
            <consortium name="The Broad Institute Genome Sequencing Platform"/>
            <consortium name="Broad Institute Genome Sequencing Center for Infectious Disease."/>
            <person name="Cuomo C."/>
            <person name="Klein B."/>
            <person name="Sullivan T."/>
            <person name="Heitman J."/>
            <person name="Young S."/>
            <person name="Zeng Q."/>
            <person name="Gargeya S."/>
            <person name="Alvarado L."/>
            <person name="Berlin A.M."/>
            <person name="Chapman S.B."/>
            <person name="Chen Z."/>
            <person name="Freedman E."/>
            <person name="Gellesch M."/>
            <person name="Goldberg J."/>
            <person name="Griggs A."/>
            <person name="Gujja S."/>
            <person name="Heilman E."/>
            <person name="Heiman D."/>
            <person name="Howarth C."/>
            <person name="Mehta T."/>
            <person name="Neiman D."/>
            <person name="Pearson M."/>
            <person name="Roberts A."/>
            <person name="Saif S."/>
            <person name="Shea T."/>
            <person name="Shenoy N."/>
            <person name="Sisk P."/>
            <person name="Stolte C."/>
            <person name="Sykes S."/>
            <person name="White J."/>
            <person name="Yandava C."/>
            <person name="Haas B."/>
            <person name="Nusbaum C."/>
            <person name="Birren B."/>
        </authorList>
    </citation>
    <scope>NUCLEOTIDE SEQUENCE</scope>
    <source>
        <strain evidence="1">ATCC 18188</strain>
    </source>
</reference>
<dbReference type="Proteomes" id="UP000007802">
    <property type="component" value="Unassembled WGS sequence"/>
</dbReference>
<gene>
    <name evidence="1" type="ORF">BDDG_12290</name>
</gene>
<protein>
    <submittedName>
        <fullName evidence="1">Uncharacterized protein</fullName>
    </submittedName>
</protein>
<accession>A0A0J9EN92</accession>
<proteinExistence type="predicted"/>
<evidence type="ECO:0000313" key="1">
    <source>
        <dbReference type="EMBL" id="KMW67743.1"/>
    </source>
</evidence>
<dbReference type="AlphaFoldDB" id="A0A0J9EN92"/>